<keyword evidence="1" id="KW-0472">Membrane</keyword>
<accession>A0ABD6TDW1</accession>
<dbReference type="AlphaFoldDB" id="A0ABD6TDW1"/>
<keyword evidence="1" id="KW-1133">Transmembrane helix</keyword>
<dbReference type="RefSeq" id="WP_098150244.1">
    <property type="nucleotide sequence ID" value="NZ_NUBB01000048.1"/>
</dbReference>
<protein>
    <submittedName>
        <fullName evidence="2">Uncharacterized protein</fullName>
    </submittedName>
</protein>
<organism evidence="2 3">
    <name type="scientific">Bacillus wiedmannii</name>
    <dbReference type="NCBI Taxonomy" id="1890302"/>
    <lineage>
        <taxon>Bacteria</taxon>
        <taxon>Bacillati</taxon>
        <taxon>Bacillota</taxon>
        <taxon>Bacilli</taxon>
        <taxon>Bacillales</taxon>
        <taxon>Bacillaceae</taxon>
        <taxon>Bacillus</taxon>
        <taxon>Bacillus cereus group</taxon>
    </lineage>
</organism>
<comment type="caution">
    <text evidence="2">The sequence shown here is derived from an EMBL/GenBank/DDBJ whole genome shotgun (WGS) entry which is preliminary data.</text>
</comment>
<dbReference type="Proteomes" id="UP000225062">
    <property type="component" value="Unassembled WGS sequence"/>
</dbReference>
<feature type="transmembrane region" description="Helical" evidence="1">
    <location>
        <begin position="6"/>
        <end position="29"/>
    </location>
</feature>
<evidence type="ECO:0000313" key="2">
    <source>
        <dbReference type="EMBL" id="PHG13105.1"/>
    </source>
</evidence>
<evidence type="ECO:0000313" key="3">
    <source>
        <dbReference type="Proteomes" id="UP000225062"/>
    </source>
</evidence>
<gene>
    <name evidence="2" type="ORF">COI74_30190</name>
</gene>
<evidence type="ECO:0000256" key="1">
    <source>
        <dbReference type="SAM" id="Phobius"/>
    </source>
</evidence>
<dbReference type="EMBL" id="NUUI01000146">
    <property type="protein sequence ID" value="PHG13105.1"/>
    <property type="molecule type" value="Genomic_DNA"/>
</dbReference>
<reference evidence="2 3" key="1">
    <citation type="submission" date="2017-09" db="EMBL/GenBank/DDBJ databases">
        <title>Large-scale bioinformatics analysis of Bacillus genomes uncovers conserved roles of natural products in bacterial physiology.</title>
        <authorList>
            <consortium name="Agbiome Team Llc"/>
            <person name="Bleich R.M."/>
            <person name="Grubbs K.J."/>
            <person name="Santa Maria K.C."/>
            <person name="Allen S.E."/>
            <person name="Farag S."/>
            <person name="Shank E.A."/>
            <person name="Bowers A."/>
        </authorList>
    </citation>
    <scope>NUCLEOTIDE SEQUENCE [LARGE SCALE GENOMIC DNA]</scope>
    <source>
        <strain evidence="2 3">AFS032503</strain>
    </source>
</reference>
<keyword evidence="1" id="KW-0812">Transmembrane</keyword>
<proteinExistence type="predicted"/>
<sequence>MDFESTITISAIVSAVVTIVLFLIVQFVLEPAKEKKRKKDEKLKNLYAPLYTMTVAKLIETPEEARIEYNFFLRGESKNLNSEDYLQFILKNSRYASNDLLAKAHQFAEELARKRSYPTASGNAYIEVGDLVRLIVKEYNQLKKDLKESPNENELKTGTPYIYTP</sequence>
<name>A0ABD6TDW1_9BACI</name>